<evidence type="ECO:0000313" key="2">
    <source>
        <dbReference type="Proteomes" id="UP000199013"/>
    </source>
</evidence>
<protein>
    <recommendedName>
        <fullName evidence="3">DUF306 domain-containing protein</fullName>
    </recommendedName>
</protein>
<dbReference type="AlphaFoldDB" id="A0A1C3NXI6"/>
<name>A0A1C3NXI6_9ACTN</name>
<evidence type="ECO:0000313" key="1">
    <source>
        <dbReference type="EMBL" id="SBW22228.1"/>
    </source>
</evidence>
<evidence type="ECO:0008006" key="3">
    <source>
        <dbReference type="Google" id="ProtNLM"/>
    </source>
</evidence>
<dbReference type="Proteomes" id="UP000199013">
    <property type="component" value="Unassembled WGS sequence"/>
</dbReference>
<proteinExistence type="predicted"/>
<gene>
    <name evidence="1" type="ORF">FDG2_2324</name>
</gene>
<keyword evidence="2" id="KW-1185">Reference proteome</keyword>
<accession>A0A1C3NXI6</accession>
<sequence>MLFWPSGSGPSEQQTNGIASAFAGTWSGQGRIPYEGVDVTWTVYFRVDGRIAQVESGQSSCAGGTLTWLRGTATRMEMRYVPPPTCTPGRVTVTSRGQDQMIFRVEPDSDMEPPYEGTLHRV</sequence>
<dbReference type="EMBL" id="FLUV01000973">
    <property type="protein sequence ID" value="SBW22228.1"/>
    <property type="molecule type" value="Genomic_DNA"/>
</dbReference>
<reference evidence="2" key="1">
    <citation type="submission" date="2016-02" db="EMBL/GenBank/DDBJ databases">
        <authorList>
            <person name="Wibberg D."/>
        </authorList>
    </citation>
    <scope>NUCLEOTIDE SEQUENCE [LARGE SCALE GENOMIC DNA]</scope>
</reference>
<organism evidence="1 2">
    <name type="scientific">Candidatus Protofrankia californiensis</name>
    <dbReference type="NCBI Taxonomy" id="1839754"/>
    <lineage>
        <taxon>Bacteria</taxon>
        <taxon>Bacillati</taxon>
        <taxon>Actinomycetota</taxon>
        <taxon>Actinomycetes</taxon>
        <taxon>Frankiales</taxon>
        <taxon>Frankiaceae</taxon>
        <taxon>Protofrankia</taxon>
    </lineage>
</organism>